<dbReference type="GeneID" id="115889475"/>
<evidence type="ECO:0000313" key="3">
    <source>
        <dbReference type="RefSeq" id="XP_030765328.1"/>
    </source>
</evidence>
<dbReference type="InterPro" id="IPR017920">
    <property type="entry name" value="COMM"/>
</dbReference>
<name>A0A6J2YRC2_SITOR</name>
<evidence type="ECO:0000313" key="4">
    <source>
        <dbReference type="RefSeq" id="XP_030765329.1"/>
    </source>
</evidence>
<dbReference type="RefSeq" id="XP_030765329.1">
    <property type="nucleotide sequence ID" value="XM_030909469.1"/>
</dbReference>
<sequence>MLLSINNENKQHLEILTFQSESVIADFCKLTSQFLHHGPNQKRYDTAAQKLEVDVHVIQNCIYGLVHLLMLACKHKLSVHDFKDSVLALGFTNEQESVLTHFYESQHNELHSLIKPNLDEPHYYDMQWRFEVQLGSRSLLEQVTPLVVMNLSLKTTDGKEKENIEHHLIQTDPTNLLHLTNELERALSESRSRHSRKVENIINNL</sequence>
<dbReference type="Pfam" id="PF07258">
    <property type="entry name" value="COMM_domain"/>
    <property type="match status" value="1"/>
</dbReference>
<dbReference type="AlphaFoldDB" id="A0A6J2YRC2"/>
<dbReference type="Proteomes" id="UP000504635">
    <property type="component" value="Unplaced"/>
</dbReference>
<gene>
    <name evidence="3 4 5 6 7 8" type="primary">LOC115889475</name>
</gene>
<accession>A0A6J2YRC2</accession>
<dbReference type="CDD" id="cd04750">
    <property type="entry name" value="Commd2"/>
    <property type="match status" value="1"/>
</dbReference>
<dbReference type="RefSeq" id="XP_030765328.1">
    <property type="nucleotide sequence ID" value="XM_030909468.1"/>
</dbReference>
<dbReference type="PROSITE" id="PS51269">
    <property type="entry name" value="COMM"/>
    <property type="match status" value="1"/>
</dbReference>
<dbReference type="RefSeq" id="XP_030765333.1">
    <property type="nucleotide sequence ID" value="XM_030909473.1"/>
</dbReference>
<evidence type="ECO:0000313" key="5">
    <source>
        <dbReference type="RefSeq" id="XP_030765330.1"/>
    </source>
</evidence>
<evidence type="ECO:0000313" key="2">
    <source>
        <dbReference type="Proteomes" id="UP000504635"/>
    </source>
</evidence>
<evidence type="ECO:0000313" key="8">
    <source>
        <dbReference type="RefSeq" id="XP_030765333.1"/>
    </source>
</evidence>
<evidence type="ECO:0000313" key="7">
    <source>
        <dbReference type="RefSeq" id="XP_030765332.1"/>
    </source>
</evidence>
<evidence type="ECO:0000259" key="1">
    <source>
        <dbReference type="PROSITE" id="PS51269"/>
    </source>
</evidence>
<dbReference type="PANTHER" id="PTHR15857">
    <property type="entry name" value="COMM DOMAIN CONTAINING PROTEIN 2"/>
    <property type="match status" value="1"/>
</dbReference>
<dbReference type="Pfam" id="PF21672">
    <property type="entry name" value="COMM_HN"/>
    <property type="match status" value="1"/>
</dbReference>
<protein>
    <submittedName>
        <fullName evidence="3 4">COMM domain-containing protein 2</fullName>
    </submittedName>
</protein>
<dbReference type="RefSeq" id="XP_030765332.1">
    <property type="nucleotide sequence ID" value="XM_030909472.1"/>
</dbReference>
<proteinExistence type="predicted"/>
<evidence type="ECO:0000313" key="6">
    <source>
        <dbReference type="RefSeq" id="XP_030765331.1"/>
    </source>
</evidence>
<dbReference type="RefSeq" id="XP_030765331.1">
    <property type="nucleotide sequence ID" value="XM_030909471.1"/>
</dbReference>
<dbReference type="RefSeq" id="XP_030765330.1">
    <property type="nucleotide sequence ID" value="XM_030909470.1"/>
</dbReference>
<organism evidence="2 5">
    <name type="scientific">Sitophilus oryzae</name>
    <name type="common">Rice weevil</name>
    <name type="synonym">Curculio oryzae</name>
    <dbReference type="NCBI Taxonomy" id="7048"/>
    <lineage>
        <taxon>Eukaryota</taxon>
        <taxon>Metazoa</taxon>
        <taxon>Ecdysozoa</taxon>
        <taxon>Arthropoda</taxon>
        <taxon>Hexapoda</taxon>
        <taxon>Insecta</taxon>
        <taxon>Pterygota</taxon>
        <taxon>Neoptera</taxon>
        <taxon>Endopterygota</taxon>
        <taxon>Coleoptera</taxon>
        <taxon>Polyphaga</taxon>
        <taxon>Cucujiformia</taxon>
        <taxon>Curculionidae</taxon>
        <taxon>Dryophthorinae</taxon>
        <taxon>Sitophilus</taxon>
    </lineage>
</organism>
<dbReference type="KEGG" id="soy:115889475"/>
<dbReference type="PANTHER" id="PTHR15857:SF0">
    <property type="entry name" value="COMM DOMAIN-CONTAINING PROTEIN 2"/>
    <property type="match status" value="1"/>
</dbReference>
<feature type="domain" description="COMM" evidence="1">
    <location>
        <begin position="122"/>
        <end position="194"/>
    </location>
</feature>
<dbReference type="InterPro" id="IPR037354">
    <property type="entry name" value="Commd2"/>
</dbReference>
<reference evidence="3 4" key="1">
    <citation type="submission" date="2025-04" db="UniProtKB">
        <authorList>
            <consortium name="RefSeq"/>
        </authorList>
    </citation>
    <scope>IDENTIFICATION</scope>
    <source>
        <tissue evidence="3 4">Gonads</tissue>
    </source>
</reference>
<dbReference type="OrthoDB" id="10257479at2759"/>
<keyword evidence="2" id="KW-1185">Reference proteome</keyword>